<dbReference type="InterPro" id="IPR036249">
    <property type="entry name" value="Thioredoxin-like_sf"/>
</dbReference>
<evidence type="ECO:0000313" key="8">
    <source>
        <dbReference type="Proteomes" id="UP001055712"/>
    </source>
</evidence>
<dbReference type="CDD" id="cd02947">
    <property type="entry name" value="TRX_family"/>
    <property type="match status" value="1"/>
</dbReference>
<dbReference type="PROSITE" id="PS51352">
    <property type="entry name" value="THIOREDOXIN_2"/>
    <property type="match status" value="1"/>
</dbReference>
<keyword evidence="8" id="KW-1185">Reference proteome</keyword>
<dbReference type="GO" id="GO:0005737">
    <property type="term" value="C:cytoplasm"/>
    <property type="evidence" value="ECO:0007669"/>
    <property type="project" value="TreeGrafter"/>
</dbReference>
<dbReference type="PROSITE" id="PS00194">
    <property type="entry name" value="THIOREDOXIN_1"/>
    <property type="match status" value="1"/>
</dbReference>
<evidence type="ECO:0000256" key="2">
    <source>
        <dbReference type="ARBA" id="ARBA00022982"/>
    </source>
</evidence>
<keyword evidence="3 5" id="KW-1015">Disulfide bond</keyword>
<evidence type="ECO:0000256" key="1">
    <source>
        <dbReference type="ARBA" id="ARBA00022448"/>
    </source>
</evidence>
<dbReference type="SUPFAM" id="SSF52833">
    <property type="entry name" value="Thioredoxin-like"/>
    <property type="match status" value="1"/>
</dbReference>
<dbReference type="PIRSF" id="PIRSF000077">
    <property type="entry name" value="Thioredoxin"/>
    <property type="match status" value="1"/>
</dbReference>
<dbReference type="AlphaFoldDB" id="A0A9D4TNV2"/>
<keyword evidence="2" id="KW-0249">Electron transport</keyword>
<evidence type="ECO:0000313" key="7">
    <source>
        <dbReference type="EMBL" id="KAI3430625.1"/>
    </source>
</evidence>
<evidence type="ECO:0000259" key="6">
    <source>
        <dbReference type="PROSITE" id="PS51352"/>
    </source>
</evidence>
<dbReference type="Proteomes" id="UP001055712">
    <property type="component" value="Unassembled WGS sequence"/>
</dbReference>
<dbReference type="EMBL" id="SIDB01000007">
    <property type="protein sequence ID" value="KAI3430625.1"/>
    <property type="molecule type" value="Genomic_DNA"/>
</dbReference>
<evidence type="ECO:0000256" key="5">
    <source>
        <dbReference type="PIRSR" id="PIRSR000077-4"/>
    </source>
</evidence>
<keyword evidence="4 5" id="KW-0676">Redox-active center</keyword>
<evidence type="ECO:0000256" key="3">
    <source>
        <dbReference type="ARBA" id="ARBA00023157"/>
    </source>
</evidence>
<sequence>MIEQSPQPVLVEFHATWCGPCQMMSGILDEVAPSMRHKVKFVKVDTEKYPVVASKYRIGALPTLVLFKDGQPVDRVEGVLYAPDLRSRLEYLCR</sequence>
<dbReference type="InterPro" id="IPR013766">
    <property type="entry name" value="Thioredoxin_domain"/>
</dbReference>
<evidence type="ECO:0000256" key="4">
    <source>
        <dbReference type="ARBA" id="ARBA00023284"/>
    </source>
</evidence>
<comment type="caution">
    <text evidence="7">The sequence shown here is derived from an EMBL/GenBank/DDBJ whole genome shotgun (WGS) entry which is preliminary data.</text>
</comment>
<dbReference type="Gene3D" id="3.40.30.10">
    <property type="entry name" value="Glutaredoxin"/>
    <property type="match status" value="1"/>
</dbReference>
<dbReference type="PRINTS" id="PR00421">
    <property type="entry name" value="THIOREDOXIN"/>
</dbReference>
<dbReference type="PANTHER" id="PTHR45663:SF15">
    <property type="entry name" value="THIOREDOXIN Y1, CHLOROPLASTIC"/>
    <property type="match status" value="1"/>
</dbReference>
<organism evidence="7 8">
    <name type="scientific">Chlorella vulgaris</name>
    <name type="common">Green alga</name>
    <dbReference type="NCBI Taxonomy" id="3077"/>
    <lineage>
        <taxon>Eukaryota</taxon>
        <taxon>Viridiplantae</taxon>
        <taxon>Chlorophyta</taxon>
        <taxon>core chlorophytes</taxon>
        <taxon>Trebouxiophyceae</taxon>
        <taxon>Chlorellales</taxon>
        <taxon>Chlorellaceae</taxon>
        <taxon>Chlorella clade</taxon>
        <taxon>Chlorella</taxon>
    </lineage>
</organism>
<proteinExistence type="predicted"/>
<name>A0A9D4TNV2_CHLVU</name>
<keyword evidence="1" id="KW-0813">Transport</keyword>
<dbReference type="GO" id="GO:0015035">
    <property type="term" value="F:protein-disulfide reductase activity"/>
    <property type="evidence" value="ECO:0007669"/>
    <property type="project" value="InterPro"/>
</dbReference>
<dbReference type="FunFam" id="3.40.30.10:FF:000001">
    <property type="entry name" value="Thioredoxin"/>
    <property type="match status" value="1"/>
</dbReference>
<dbReference type="PANTHER" id="PTHR45663">
    <property type="entry name" value="GEO12009P1"/>
    <property type="match status" value="1"/>
</dbReference>
<reference evidence="7" key="1">
    <citation type="journal article" date="2019" name="Plant J.">
        <title>Chlorella vulgaris genome assembly and annotation reveals the molecular basis for metabolic acclimation to high light conditions.</title>
        <authorList>
            <person name="Cecchin M."/>
            <person name="Marcolungo L."/>
            <person name="Rossato M."/>
            <person name="Girolomoni L."/>
            <person name="Cosentino E."/>
            <person name="Cuine S."/>
            <person name="Li-Beisson Y."/>
            <person name="Delledonne M."/>
            <person name="Ballottari M."/>
        </authorList>
    </citation>
    <scope>NUCLEOTIDE SEQUENCE</scope>
    <source>
        <strain evidence="7">211/11P</strain>
    </source>
</reference>
<dbReference type="Pfam" id="PF00085">
    <property type="entry name" value="Thioredoxin"/>
    <property type="match status" value="1"/>
</dbReference>
<dbReference type="OrthoDB" id="2121326at2759"/>
<feature type="disulfide bond" description="Redox-active" evidence="5">
    <location>
        <begin position="18"/>
        <end position="21"/>
    </location>
</feature>
<dbReference type="NCBIfam" id="TIGR01068">
    <property type="entry name" value="thioredoxin"/>
    <property type="match status" value="1"/>
</dbReference>
<reference evidence="7" key="2">
    <citation type="submission" date="2020-11" db="EMBL/GenBank/DDBJ databases">
        <authorList>
            <person name="Cecchin M."/>
            <person name="Marcolungo L."/>
            <person name="Rossato M."/>
            <person name="Girolomoni L."/>
            <person name="Cosentino E."/>
            <person name="Cuine S."/>
            <person name="Li-Beisson Y."/>
            <person name="Delledonne M."/>
            <person name="Ballottari M."/>
        </authorList>
    </citation>
    <scope>NUCLEOTIDE SEQUENCE</scope>
    <source>
        <strain evidence="7">211/11P</strain>
        <tissue evidence="7">Whole cell</tissue>
    </source>
</reference>
<dbReference type="InterPro" id="IPR005746">
    <property type="entry name" value="Thioredoxin"/>
</dbReference>
<gene>
    <name evidence="7" type="ORF">D9Q98_005218</name>
</gene>
<dbReference type="InterPro" id="IPR017937">
    <property type="entry name" value="Thioredoxin_CS"/>
</dbReference>
<protein>
    <recommendedName>
        <fullName evidence="6">Thioredoxin domain-containing protein</fullName>
    </recommendedName>
</protein>
<feature type="domain" description="Thioredoxin" evidence="6">
    <location>
        <begin position="1"/>
        <end position="94"/>
    </location>
</feature>
<accession>A0A9D4TNV2</accession>